<dbReference type="AlphaFoldDB" id="A0A219B665"/>
<accession>A0A219B665</accession>
<protein>
    <recommendedName>
        <fullName evidence="4">Helix-turn-helix domain-containing protein</fullName>
    </recommendedName>
</protein>
<keyword evidence="3" id="KW-1185">Reference proteome</keyword>
<dbReference type="OrthoDB" id="7467461at2"/>
<comment type="caution">
    <text evidence="2">The sequence shown here is derived from an EMBL/GenBank/DDBJ whole genome shotgun (WGS) entry which is preliminary data.</text>
</comment>
<evidence type="ECO:0000256" key="1">
    <source>
        <dbReference type="SAM" id="MobiDB-lite"/>
    </source>
</evidence>
<evidence type="ECO:0000313" key="2">
    <source>
        <dbReference type="EMBL" id="OWV33684.1"/>
    </source>
</evidence>
<name>A0A219B665_9SPHN</name>
<dbReference type="EMBL" id="NFZT01000001">
    <property type="protein sequence ID" value="OWV33684.1"/>
    <property type="molecule type" value="Genomic_DNA"/>
</dbReference>
<sequence>MTARSIGSLLTGTAMPKARRTFQPVRRNSYDVDDPRLSRWWQPAAPNRGAWRRTMRIRLDAAERFDRKRKAVGKRNGPLGHVALEVLRLLYGMIDYRSGRLDPSIDTICARTRRARAAVVRAMRRLKEHGFLEWRRRTEPTGNEGAGPQVRQATNAYRLPRPAAMSRYLDKREEDAPAPDDELVRRETGADELAAMEAGLDAAEFTAVVGPDGSMGEALADMARHFTSASSPGGQNPAPGEK</sequence>
<evidence type="ECO:0000313" key="3">
    <source>
        <dbReference type="Proteomes" id="UP000198462"/>
    </source>
</evidence>
<dbReference type="Proteomes" id="UP000198462">
    <property type="component" value="Unassembled WGS sequence"/>
</dbReference>
<organism evidence="2 3">
    <name type="scientific">Pacificimonas flava</name>
    <dbReference type="NCBI Taxonomy" id="1234595"/>
    <lineage>
        <taxon>Bacteria</taxon>
        <taxon>Pseudomonadati</taxon>
        <taxon>Pseudomonadota</taxon>
        <taxon>Alphaproteobacteria</taxon>
        <taxon>Sphingomonadales</taxon>
        <taxon>Sphingosinicellaceae</taxon>
        <taxon>Pacificimonas</taxon>
    </lineage>
</organism>
<gene>
    <name evidence="2" type="ORF">B5C34_09565</name>
</gene>
<dbReference type="RefSeq" id="WP_088712460.1">
    <property type="nucleotide sequence ID" value="NZ_NFZT01000001.1"/>
</dbReference>
<proteinExistence type="predicted"/>
<feature type="region of interest" description="Disordered" evidence="1">
    <location>
        <begin position="223"/>
        <end position="242"/>
    </location>
</feature>
<reference evidence="3" key="1">
    <citation type="submission" date="2017-05" db="EMBL/GenBank/DDBJ databases">
        <authorList>
            <person name="Lin X."/>
        </authorList>
    </citation>
    <scope>NUCLEOTIDE SEQUENCE [LARGE SCALE GENOMIC DNA]</scope>
    <source>
        <strain evidence="3">JLT2012</strain>
    </source>
</reference>
<evidence type="ECO:0008006" key="4">
    <source>
        <dbReference type="Google" id="ProtNLM"/>
    </source>
</evidence>